<dbReference type="Proteomes" id="UP000623269">
    <property type="component" value="Unassembled WGS sequence"/>
</dbReference>
<keyword evidence="10" id="KW-1185">Reference proteome</keyword>
<evidence type="ECO:0000259" key="7">
    <source>
        <dbReference type="Pfam" id="PF10035"/>
    </source>
</evidence>
<evidence type="ECO:0000313" key="9">
    <source>
        <dbReference type="EMBL" id="MBH1942339.1"/>
    </source>
</evidence>
<keyword evidence="4 6" id="KW-1133">Transmembrane helix</keyword>
<keyword evidence="3 6" id="KW-0812">Transmembrane</keyword>
<evidence type="ECO:0000256" key="1">
    <source>
        <dbReference type="ARBA" id="ARBA00004651"/>
    </source>
</evidence>
<dbReference type="GO" id="GO:0005886">
    <property type="term" value="C:plasma membrane"/>
    <property type="evidence" value="ECO:0007669"/>
    <property type="project" value="UniProtKB-SubCell"/>
</dbReference>
<dbReference type="RefSeq" id="WP_197662592.1">
    <property type="nucleotide sequence ID" value="NZ_JAEAGR010000020.1"/>
</dbReference>
<keyword evidence="5 6" id="KW-0472">Membrane</keyword>
<evidence type="ECO:0000313" key="10">
    <source>
        <dbReference type="Proteomes" id="UP000623269"/>
    </source>
</evidence>
<dbReference type="PANTHER" id="PTHR40060:SF1">
    <property type="entry name" value="UPF0316 PROTEIN YEBE"/>
    <property type="match status" value="1"/>
</dbReference>
<dbReference type="InterPro" id="IPR019264">
    <property type="entry name" value="DUF2179"/>
</dbReference>
<evidence type="ECO:0000259" key="8">
    <source>
        <dbReference type="Pfam" id="PF18955"/>
    </source>
</evidence>
<dbReference type="PANTHER" id="PTHR40060">
    <property type="entry name" value="UPF0316 PROTEIN YEBE"/>
    <property type="match status" value="1"/>
</dbReference>
<dbReference type="InterPro" id="IPR022930">
    <property type="entry name" value="UPF0316"/>
</dbReference>
<feature type="transmembrane region" description="Helical" evidence="6">
    <location>
        <begin position="12"/>
        <end position="32"/>
    </location>
</feature>
<reference evidence="9" key="1">
    <citation type="submission" date="2020-12" db="EMBL/GenBank/DDBJ databases">
        <title>M. sibirica DSM 26468T genome.</title>
        <authorList>
            <person name="Thieme N."/>
            <person name="Rettenmaier R."/>
            <person name="Zverlov V."/>
            <person name="Liebl W."/>
        </authorList>
    </citation>
    <scope>NUCLEOTIDE SEQUENCE</scope>
    <source>
        <strain evidence="9">DSM 26468</strain>
    </source>
</reference>
<dbReference type="CDD" id="cd16381">
    <property type="entry name" value="YitT_C_like_1"/>
    <property type="match status" value="1"/>
</dbReference>
<feature type="transmembrane region" description="Helical" evidence="6">
    <location>
        <begin position="39"/>
        <end position="55"/>
    </location>
</feature>
<feature type="domain" description="DUF2179" evidence="7">
    <location>
        <begin position="121"/>
        <end position="172"/>
    </location>
</feature>
<dbReference type="InterPro" id="IPR044035">
    <property type="entry name" value="DUF5698"/>
</dbReference>
<organism evidence="9 10">
    <name type="scientific">Mobilitalea sibirica</name>
    <dbReference type="NCBI Taxonomy" id="1462919"/>
    <lineage>
        <taxon>Bacteria</taxon>
        <taxon>Bacillati</taxon>
        <taxon>Bacillota</taxon>
        <taxon>Clostridia</taxon>
        <taxon>Lachnospirales</taxon>
        <taxon>Lachnospiraceae</taxon>
        <taxon>Mobilitalea</taxon>
    </lineage>
</organism>
<evidence type="ECO:0000256" key="2">
    <source>
        <dbReference type="ARBA" id="ARBA00022475"/>
    </source>
</evidence>
<proteinExistence type="predicted"/>
<comment type="subcellular location">
    <subcellularLocation>
        <location evidence="1">Cell membrane</location>
        <topology evidence="1">Multi-pass membrane protein</topology>
    </subcellularLocation>
</comment>
<dbReference type="Pfam" id="PF18955">
    <property type="entry name" value="DUF5698"/>
    <property type="match status" value="1"/>
</dbReference>
<evidence type="ECO:0000256" key="6">
    <source>
        <dbReference type="SAM" id="Phobius"/>
    </source>
</evidence>
<protein>
    <submittedName>
        <fullName evidence="9">DUF2179 domain-containing protein</fullName>
    </submittedName>
</protein>
<feature type="transmembrane region" description="Helical" evidence="6">
    <location>
        <begin position="67"/>
        <end position="87"/>
    </location>
</feature>
<evidence type="ECO:0000256" key="5">
    <source>
        <dbReference type="ARBA" id="ARBA00023136"/>
    </source>
</evidence>
<dbReference type="AlphaFoldDB" id="A0A8J7H134"/>
<dbReference type="Pfam" id="PF10035">
    <property type="entry name" value="DUF2179"/>
    <property type="match status" value="1"/>
</dbReference>
<evidence type="ECO:0000256" key="3">
    <source>
        <dbReference type="ARBA" id="ARBA00022692"/>
    </source>
</evidence>
<feature type="domain" description="DUF5698" evidence="8">
    <location>
        <begin position="27"/>
        <end position="84"/>
    </location>
</feature>
<gene>
    <name evidence="9" type="ORF">I5677_15665</name>
</gene>
<dbReference type="EMBL" id="JAEAGR010000020">
    <property type="protein sequence ID" value="MBH1942339.1"/>
    <property type="molecule type" value="Genomic_DNA"/>
</dbReference>
<name>A0A8J7H134_9FIRM</name>
<keyword evidence="2" id="KW-1003">Cell membrane</keyword>
<evidence type="ECO:0000256" key="4">
    <source>
        <dbReference type="ARBA" id="ARBA00022989"/>
    </source>
</evidence>
<accession>A0A8J7H134</accession>
<comment type="caution">
    <text evidence="9">The sequence shown here is derived from an EMBL/GenBank/DDBJ whole genome shotgun (WGS) entry which is preliminary data.</text>
</comment>
<sequence length="177" mass="19770">MDFLSESNVLIYFFIFFGKILEVTISTLRLVLINRGEKIKGSIIAVFDIIIWLFITGTVLEGFQDDILRVIVFALAFAVGNYMGSWLEEKLAFGMCSIQVIVSDGEKSAGLAGILRENNFAVTILEGKGKDGPRQIMYLHLTRKRIPQAIEIIKSRIENAVIVVNDVKAVRGGFIKK</sequence>